<dbReference type="AlphaFoldDB" id="A0A2P2JKZ5"/>
<organism evidence="2">
    <name type="scientific">Rhizophora mucronata</name>
    <name type="common">Asiatic mangrove</name>
    <dbReference type="NCBI Taxonomy" id="61149"/>
    <lineage>
        <taxon>Eukaryota</taxon>
        <taxon>Viridiplantae</taxon>
        <taxon>Streptophyta</taxon>
        <taxon>Embryophyta</taxon>
        <taxon>Tracheophyta</taxon>
        <taxon>Spermatophyta</taxon>
        <taxon>Magnoliopsida</taxon>
        <taxon>eudicotyledons</taxon>
        <taxon>Gunneridae</taxon>
        <taxon>Pentapetalae</taxon>
        <taxon>rosids</taxon>
        <taxon>fabids</taxon>
        <taxon>Malpighiales</taxon>
        <taxon>Rhizophoraceae</taxon>
        <taxon>Rhizophora</taxon>
    </lineage>
</organism>
<protein>
    <submittedName>
        <fullName evidence="2">Uncharacterized protein LOC105632341 isoform X1</fullName>
    </submittedName>
</protein>
<name>A0A2P2JKZ5_RHIMU</name>
<proteinExistence type="predicted"/>
<sequence>MQPKNRNEQVKSATKPPKHNQRKKTNKYLRARPAGDAFRAAIYNSGFDVLRNPKGPSRRRGLFFQTPISYSSYDLAPSVKTHLHRHVHTTQNHQNTDQIEQKGIVFTKELKF</sequence>
<evidence type="ECO:0000256" key="1">
    <source>
        <dbReference type="SAM" id="MobiDB-lite"/>
    </source>
</evidence>
<feature type="compositionally biased region" description="Basic residues" evidence="1">
    <location>
        <begin position="16"/>
        <end position="27"/>
    </location>
</feature>
<feature type="region of interest" description="Disordered" evidence="1">
    <location>
        <begin position="1"/>
        <end position="27"/>
    </location>
</feature>
<accession>A0A2P2JKZ5</accession>
<dbReference type="EMBL" id="GGEC01013670">
    <property type="protein sequence ID" value="MBW94153.1"/>
    <property type="molecule type" value="Transcribed_RNA"/>
</dbReference>
<evidence type="ECO:0000313" key="2">
    <source>
        <dbReference type="EMBL" id="MBW94153.1"/>
    </source>
</evidence>
<reference evidence="2" key="1">
    <citation type="submission" date="2018-02" db="EMBL/GenBank/DDBJ databases">
        <title>Rhizophora mucronata_Transcriptome.</title>
        <authorList>
            <person name="Meera S.P."/>
            <person name="Sreeshan A."/>
            <person name="Augustine A."/>
        </authorList>
    </citation>
    <scope>NUCLEOTIDE SEQUENCE</scope>
    <source>
        <tissue evidence="2">Leaf</tissue>
    </source>
</reference>